<accession>A0ABD1SMT7</accession>
<gene>
    <name evidence="1" type="ORF">Fot_35387</name>
</gene>
<keyword evidence="2" id="KW-1185">Reference proteome</keyword>
<evidence type="ECO:0000313" key="2">
    <source>
        <dbReference type="Proteomes" id="UP001604277"/>
    </source>
</evidence>
<sequence>MAGAKFTSNWCKVPNFCTSFTAPNALIFAPDSHQFYNLNTDLIREPQASHFHRQNCTSNWCNLHQLCGAQCTIKLVQNAPAWLVQNSPATGAKPPIFAPVSPHQMPPIFHQIRTNFTTSTPTSSENHKPRIFIGKIAPATGAICTSYVVHNAPSNWCKMHQHGWCKIHQQLVQSPQFLHQFHRTKCPQFCTRFAPILQPQHRPHPRPRALHLEAD</sequence>
<evidence type="ECO:0000313" key="1">
    <source>
        <dbReference type="EMBL" id="KAL2501539.1"/>
    </source>
</evidence>
<protein>
    <submittedName>
        <fullName evidence="1">Uncharacterized protein</fullName>
    </submittedName>
</protein>
<dbReference type="Proteomes" id="UP001604277">
    <property type="component" value="Unassembled WGS sequence"/>
</dbReference>
<dbReference type="EMBL" id="JBFOLJ010000010">
    <property type="protein sequence ID" value="KAL2501539.1"/>
    <property type="molecule type" value="Genomic_DNA"/>
</dbReference>
<proteinExistence type="predicted"/>
<reference evidence="2" key="1">
    <citation type="submission" date="2024-07" db="EMBL/GenBank/DDBJ databases">
        <title>Two chromosome-level genome assemblies of Korean endemic species Abeliophyllum distichum and Forsythia ovata (Oleaceae).</title>
        <authorList>
            <person name="Jang H."/>
        </authorList>
    </citation>
    <scope>NUCLEOTIDE SEQUENCE [LARGE SCALE GENOMIC DNA]</scope>
</reference>
<name>A0ABD1SMT7_9LAMI</name>
<comment type="caution">
    <text evidence="1">The sequence shown here is derived from an EMBL/GenBank/DDBJ whole genome shotgun (WGS) entry which is preliminary data.</text>
</comment>
<organism evidence="1 2">
    <name type="scientific">Forsythia ovata</name>
    <dbReference type="NCBI Taxonomy" id="205694"/>
    <lineage>
        <taxon>Eukaryota</taxon>
        <taxon>Viridiplantae</taxon>
        <taxon>Streptophyta</taxon>
        <taxon>Embryophyta</taxon>
        <taxon>Tracheophyta</taxon>
        <taxon>Spermatophyta</taxon>
        <taxon>Magnoliopsida</taxon>
        <taxon>eudicotyledons</taxon>
        <taxon>Gunneridae</taxon>
        <taxon>Pentapetalae</taxon>
        <taxon>asterids</taxon>
        <taxon>lamiids</taxon>
        <taxon>Lamiales</taxon>
        <taxon>Oleaceae</taxon>
        <taxon>Forsythieae</taxon>
        <taxon>Forsythia</taxon>
    </lineage>
</organism>
<dbReference type="AlphaFoldDB" id="A0ABD1SMT7"/>